<evidence type="ECO:0000313" key="4">
    <source>
        <dbReference type="Proteomes" id="UP000235347"/>
    </source>
</evidence>
<dbReference type="InterPro" id="IPR027275">
    <property type="entry name" value="PRC-brl_dom"/>
</dbReference>
<feature type="domain" description="PRC-barrel" evidence="2">
    <location>
        <begin position="31"/>
        <end position="107"/>
    </location>
</feature>
<evidence type="ECO:0000259" key="2">
    <source>
        <dbReference type="Pfam" id="PF05239"/>
    </source>
</evidence>
<dbReference type="InterPro" id="IPR011033">
    <property type="entry name" value="PRC_barrel-like_sf"/>
</dbReference>
<dbReference type="Pfam" id="PF05239">
    <property type="entry name" value="PRC"/>
    <property type="match status" value="1"/>
</dbReference>
<name>A0A2N7VK38_9BURK</name>
<evidence type="ECO:0000313" key="3">
    <source>
        <dbReference type="EMBL" id="PMS17534.1"/>
    </source>
</evidence>
<dbReference type="AlphaFoldDB" id="A0A2N7VK38"/>
<accession>A0A2N7VK38</accession>
<dbReference type="RefSeq" id="WP_102612381.1">
    <property type="nucleotide sequence ID" value="NZ_CADIKD010000025.1"/>
</dbReference>
<dbReference type="EMBL" id="PNYB01000029">
    <property type="protein sequence ID" value="PMS17534.1"/>
    <property type="molecule type" value="Genomic_DNA"/>
</dbReference>
<organism evidence="3 4">
    <name type="scientific">Trinickia soli</name>
    <dbReference type="NCBI Taxonomy" id="380675"/>
    <lineage>
        <taxon>Bacteria</taxon>
        <taxon>Pseudomonadati</taxon>
        <taxon>Pseudomonadota</taxon>
        <taxon>Betaproteobacteria</taxon>
        <taxon>Burkholderiales</taxon>
        <taxon>Burkholderiaceae</taxon>
        <taxon>Trinickia</taxon>
    </lineage>
</organism>
<dbReference type="Proteomes" id="UP000235347">
    <property type="component" value="Unassembled WGS sequence"/>
</dbReference>
<dbReference type="Gene3D" id="2.30.30.240">
    <property type="entry name" value="PRC-barrel domain"/>
    <property type="match status" value="1"/>
</dbReference>
<feature type="region of interest" description="Disordered" evidence="1">
    <location>
        <begin position="1"/>
        <end position="30"/>
    </location>
</feature>
<protein>
    <submittedName>
        <fullName evidence="3">Photosystem reaction center subunit H</fullName>
    </submittedName>
</protein>
<proteinExistence type="predicted"/>
<feature type="compositionally biased region" description="Polar residues" evidence="1">
    <location>
        <begin position="1"/>
        <end position="16"/>
    </location>
</feature>
<sequence length="156" mass="17066">MTTLDPTIRPSTSSTGAAIVGSGTGAGPGPDVMAADTLKRNKLLTSDRVEIGRISEIMLDVRSGRIAYAVLASGGFLGMGERLFAIPWNALTLDTDEKCFRLDVTAERIKNAPAFDKDHWPAMADEQWGSSLHQYYDREPYWLTTQDVAGNRPPEH</sequence>
<keyword evidence="4" id="KW-1185">Reference proteome</keyword>
<dbReference type="PANTHER" id="PTHR36505">
    <property type="entry name" value="BLR1072 PROTEIN"/>
    <property type="match status" value="1"/>
</dbReference>
<dbReference type="SUPFAM" id="SSF50346">
    <property type="entry name" value="PRC-barrel domain"/>
    <property type="match status" value="1"/>
</dbReference>
<evidence type="ECO:0000256" key="1">
    <source>
        <dbReference type="SAM" id="MobiDB-lite"/>
    </source>
</evidence>
<dbReference type="PANTHER" id="PTHR36505:SF1">
    <property type="entry name" value="BLR1072 PROTEIN"/>
    <property type="match status" value="1"/>
</dbReference>
<reference evidence="3 4" key="1">
    <citation type="submission" date="2018-01" db="EMBL/GenBank/DDBJ databases">
        <title>Whole genome analyses suggest that Burkholderia sensu lato contains two further novel genera in the rhizoxinica-symbiotica group Mycetohabitans gen. nov., and Trinickia gen. nov.: implications for the evolution of diazotrophy and nodulation in the Burkholderiaceae.</title>
        <authorList>
            <person name="Estrada-de los Santos P."/>
            <person name="Palmer M."/>
            <person name="Chavez-Ramirez B."/>
            <person name="Beukes C."/>
            <person name="Steenkamp E.T."/>
            <person name="Hirsch A.M."/>
            <person name="Manyaka P."/>
            <person name="Maluk M."/>
            <person name="Lafos M."/>
            <person name="Crook M."/>
            <person name="Gross E."/>
            <person name="Simon M.F."/>
            <person name="Bueno dos Reis Junior F."/>
            <person name="Poole P.S."/>
            <person name="Venter S.N."/>
            <person name="James E.K."/>
        </authorList>
    </citation>
    <scope>NUCLEOTIDE SEQUENCE [LARGE SCALE GENOMIC DNA]</scope>
    <source>
        <strain evidence="3 4">GP25-8</strain>
    </source>
</reference>
<gene>
    <name evidence="3" type="ORF">C0Z19_24230</name>
</gene>
<comment type="caution">
    <text evidence="3">The sequence shown here is derived from an EMBL/GenBank/DDBJ whole genome shotgun (WGS) entry which is preliminary data.</text>
</comment>